<name>A0A1G6GMU6_9MICO</name>
<reference evidence="2 3" key="1">
    <citation type="submission" date="2016-09" db="EMBL/GenBank/DDBJ databases">
        <authorList>
            <person name="Capua I."/>
            <person name="De Benedictis P."/>
            <person name="Joannis T."/>
            <person name="Lombin L.H."/>
            <person name="Cattoli G."/>
        </authorList>
    </citation>
    <scope>NUCLEOTIDE SEQUENCE [LARGE SCALE GENOMIC DNA]</scope>
    <source>
        <strain evidence="2 3">NIO-1002</strain>
    </source>
</reference>
<protein>
    <recommendedName>
        <fullName evidence="1">N-acetyltransferase domain-containing protein</fullName>
    </recommendedName>
</protein>
<dbReference type="RefSeq" id="WP_058230760.1">
    <property type="nucleotide sequence ID" value="NZ_FMYG01000001.1"/>
</dbReference>
<dbReference type="OrthoDB" id="5405911at2"/>
<dbReference type="Gene3D" id="3.40.630.30">
    <property type="match status" value="1"/>
</dbReference>
<dbReference type="PANTHER" id="PTHR31435:SF10">
    <property type="entry name" value="BSR4717 PROTEIN"/>
    <property type="match status" value="1"/>
</dbReference>
<dbReference type="Pfam" id="PF14542">
    <property type="entry name" value="Acetyltransf_CG"/>
    <property type="match status" value="1"/>
</dbReference>
<dbReference type="InterPro" id="IPR045057">
    <property type="entry name" value="Gcn5-rel_NAT"/>
</dbReference>
<gene>
    <name evidence="2" type="ORF">SAMN05216418_0446</name>
</gene>
<proteinExistence type="predicted"/>
<dbReference type="STRING" id="993073.AS029_01035"/>
<dbReference type="PROSITE" id="PS51729">
    <property type="entry name" value="GNAT_YJDJ"/>
    <property type="match status" value="1"/>
</dbReference>
<organism evidence="2 3">
    <name type="scientific">Microbacterium enclense</name>
    <dbReference type="NCBI Taxonomy" id="993073"/>
    <lineage>
        <taxon>Bacteria</taxon>
        <taxon>Bacillati</taxon>
        <taxon>Actinomycetota</taxon>
        <taxon>Actinomycetes</taxon>
        <taxon>Micrococcales</taxon>
        <taxon>Microbacteriaceae</taxon>
        <taxon>Microbacterium</taxon>
    </lineage>
</organism>
<dbReference type="CDD" id="cd04301">
    <property type="entry name" value="NAT_SF"/>
    <property type="match status" value="1"/>
</dbReference>
<dbReference type="InterPro" id="IPR031165">
    <property type="entry name" value="GNAT_YJDJ"/>
</dbReference>
<feature type="domain" description="N-acetyltransferase" evidence="1">
    <location>
        <begin position="8"/>
        <end position="104"/>
    </location>
</feature>
<dbReference type="PANTHER" id="PTHR31435">
    <property type="entry name" value="PROTEIN NATD1"/>
    <property type="match status" value="1"/>
</dbReference>
<evidence type="ECO:0000313" key="3">
    <source>
        <dbReference type="Proteomes" id="UP000183203"/>
    </source>
</evidence>
<dbReference type="SUPFAM" id="SSF55729">
    <property type="entry name" value="Acyl-CoA N-acyltransferases (Nat)"/>
    <property type="match status" value="1"/>
</dbReference>
<dbReference type="AlphaFoldDB" id="A0A1G6GMU6"/>
<accession>A0A1G6GMU6</accession>
<dbReference type="EMBL" id="FMYG01000001">
    <property type="protein sequence ID" value="SDB83291.1"/>
    <property type="molecule type" value="Genomic_DNA"/>
</dbReference>
<evidence type="ECO:0000259" key="1">
    <source>
        <dbReference type="PROSITE" id="PS51729"/>
    </source>
</evidence>
<sequence>MADDVTVTRNDEARRYEIHVGDELGGFLEFRPAGDDRLNLPHTEVDPAFKGRGLGKTLASEALSDLARRGGSVIPSCPFVAHYLRENDVPGLVVEWPDEADAADQAGPGEPS</sequence>
<evidence type="ECO:0000313" key="2">
    <source>
        <dbReference type="EMBL" id="SDB83291.1"/>
    </source>
</evidence>
<dbReference type="Proteomes" id="UP000183203">
    <property type="component" value="Unassembled WGS sequence"/>
</dbReference>
<dbReference type="InterPro" id="IPR016181">
    <property type="entry name" value="Acyl_CoA_acyltransferase"/>
</dbReference>